<dbReference type="GO" id="GO:0004519">
    <property type="term" value="F:endonuclease activity"/>
    <property type="evidence" value="ECO:0007669"/>
    <property type="project" value="UniProtKB-KW"/>
</dbReference>
<dbReference type="RefSeq" id="WP_253235941.1">
    <property type="nucleotide sequence ID" value="NZ_JAMYJR010000002.1"/>
</dbReference>
<dbReference type="PANTHER" id="PTHR35400">
    <property type="entry name" value="SLR1083 PROTEIN"/>
    <property type="match status" value="1"/>
</dbReference>
<dbReference type="InterPro" id="IPR012296">
    <property type="entry name" value="Nuclease_put_TT1808"/>
</dbReference>
<comment type="caution">
    <text evidence="2">The sequence shown here is derived from an EMBL/GenBank/DDBJ whole genome shotgun (WGS) entry which is preliminary data.</text>
</comment>
<name>A0ABT1DH46_9ACTN</name>
<reference evidence="2 3" key="1">
    <citation type="submission" date="2022-06" db="EMBL/GenBank/DDBJ databases">
        <title>New Species of the Genus Actinoplanes, ActinopZanes ferrugineus.</title>
        <authorList>
            <person name="Ding P."/>
        </authorList>
    </citation>
    <scope>NUCLEOTIDE SEQUENCE [LARGE SCALE GENOMIC DNA]</scope>
    <source>
        <strain evidence="2 3">TRM88003</strain>
    </source>
</reference>
<protein>
    <submittedName>
        <fullName evidence="2">Uma2 family endonuclease</fullName>
    </submittedName>
</protein>
<evidence type="ECO:0000313" key="3">
    <source>
        <dbReference type="Proteomes" id="UP001523369"/>
    </source>
</evidence>
<evidence type="ECO:0000259" key="1">
    <source>
        <dbReference type="Pfam" id="PF05685"/>
    </source>
</evidence>
<keyword evidence="2" id="KW-0255">Endonuclease</keyword>
<organism evidence="2 3">
    <name type="scientific">Paractinoplanes aksuensis</name>
    <dbReference type="NCBI Taxonomy" id="2939490"/>
    <lineage>
        <taxon>Bacteria</taxon>
        <taxon>Bacillati</taxon>
        <taxon>Actinomycetota</taxon>
        <taxon>Actinomycetes</taxon>
        <taxon>Micromonosporales</taxon>
        <taxon>Micromonosporaceae</taxon>
        <taxon>Paractinoplanes</taxon>
    </lineage>
</organism>
<dbReference type="EMBL" id="JAMYJR010000002">
    <property type="protein sequence ID" value="MCO8269818.1"/>
    <property type="molecule type" value="Genomic_DNA"/>
</dbReference>
<keyword evidence="2" id="KW-0540">Nuclease</keyword>
<dbReference type="InterPro" id="IPR011335">
    <property type="entry name" value="Restrct_endonuc-II-like"/>
</dbReference>
<feature type="domain" description="Putative restriction endonuclease" evidence="1">
    <location>
        <begin position="24"/>
        <end position="186"/>
    </location>
</feature>
<proteinExistence type="predicted"/>
<dbReference type="Gene3D" id="3.90.1570.10">
    <property type="entry name" value="tt1808, chain A"/>
    <property type="match status" value="1"/>
</dbReference>
<dbReference type="Pfam" id="PF05685">
    <property type="entry name" value="Uma2"/>
    <property type="match status" value="1"/>
</dbReference>
<keyword evidence="3" id="KW-1185">Reference proteome</keyword>
<dbReference type="SUPFAM" id="SSF52980">
    <property type="entry name" value="Restriction endonuclease-like"/>
    <property type="match status" value="1"/>
</dbReference>
<evidence type="ECO:0000313" key="2">
    <source>
        <dbReference type="EMBL" id="MCO8269818.1"/>
    </source>
</evidence>
<dbReference type="Proteomes" id="UP001523369">
    <property type="component" value="Unassembled WGS sequence"/>
</dbReference>
<gene>
    <name evidence="2" type="ORF">M1L60_04335</name>
</gene>
<keyword evidence="2" id="KW-0378">Hydrolase</keyword>
<sequence>MSACDTLPTKEARLDQPDPWTEADYLALGETKSRIELVNGGLLVTPAPDRAHQGINFQLMRMLFDPARAAGLRAFQESNVRLASNQILIPNLIVGRMSRQGGVCDASEVVLVGEILSPSTASVDRVLKRQLYAAAKVDWYLLIEPDMSTYESVTLRLLRRFGNDYEEAAVAKQGETLQHEQPFPLSIPTEALL</sequence>
<dbReference type="PANTHER" id="PTHR35400:SF3">
    <property type="entry name" value="SLL1072 PROTEIN"/>
    <property type="match status" value="1"/>
</dbReference>
<accession>A0ABT1DH46</accession>
<dbReference type="InterPro" id="IPR008538">
    <property type="entry name" value="Uma2"/>
</dbReference>
<dbReference type="CDD" id="cd06260">
    <property type="entry name" value="DUF820-like"/>
    <property type="match status" value="1"/>
</dbReference>